<dbReference type="Gene3D" id="3.90.180.10">
    <property type="entry name" value="Medium-chain alcohol dehydrogenases, catalytic domain"/>
    <property type="match status" value="1"/>
</dbReference>
<dbReference type="SUPFAM" id="SSF50129">
    <property type="entry name" value="GroES-like"/>
    <property type="match status" value="1"/>
</dbReference>
<feature type="domain" description="Alcohol dehydrogenase-like C-terminal" evidence="2">
    <location>
        <begin position="63"/>
        <end position="163"/>
    </location>
</feature>
<dbReference type="CDD" id="cd05288">
    <property type="entry name" value="PGDH"/>
    <property type="match status" value="1"/>
</dbReference>
<reference evidence="3 4" key="1">
    <citation type="submission" date="2023-09" db="EMBL/GenBank/DDBJ databases">
        <title>Pangenome analysis of Batrachochytrium dendrobatidis and related Chytrids.</title>
        <authorList>
            <person name="Yacoub M.N."/>
            <person name="Stajich J.E."/>
            <person name="James T.Y."/>
        </authorList>
    </citation>
    <scope>NUCLEOTIDE SEQUENCE [LARGE SCALE GENOMIC DNA]</scope>
    <source>
        <strain evidence="3 4">JEL0888</strain>
    </source>
</reference>
<evidence type="ECO:0000313" key="4">
    <source>
        <dbReference type="Proteomes" id="UP001527925"/>
    </source>
</evidence>
<dbReference type="InterPro" id="IPR036291">
    <property type="entry name" value="NAD(P)-bd_dom_sf"/>
</dbReference>
<comment type="caution">
    <text evidence="3">The sequence shown here is derived from an EMBL/GenBank/DDBJ whole genome shotgun (WGS) entry which is preliminary data.</text>
</comment>
<dbReference type="Gene3D" id="3.40.50.720">
    <property type="entry name" value="NAD(P)-binding Rossmann-like Domain"/>
    <property type="match status" value="1"/>
</dbReference>
<gene>
    <name evidence="3" type="ORF">HK105_200535</name>
</gene>
<dbReference type="PANTHER" id="PTHR43205">
    <property type="entry name" value="PROSTAGLANDIN REDUCTASE"/>
    <property type="match status" value="1"/>
</dbReference>
<protein>
    <recommendedName>
        <fullName evidence="2">Alcohol dehydrogenase-like C-terminal domain-containing protein</fullName>
    </recommendedName>
</protein>
<keyword evidence="4" id="KW-1185">Reference proteome</keyword>
<dbReference type="Pfam" id="PF00107">
    <property type="entry name" value="ADH_zinc_N"/>
    <property type="match status" value="1"/>
</dbReference>
<dbReference type="PANTHER" id="PTHR43205:SF7">
    <property type="entry name" value="PROSTAGLANDIN REDUCTASE 1"/>
    <property type="match status" value="1"/>
</dbReference>
<dbReference type="SUPFAM" id="SSF51735">
    <property type="entry name" value="NAD(P)-binding Rossmann-fold domains"/>
    <property type="match status" value="1"/>
</dbReference>
<dbReference type="InterPro" id="IPR011032">
    <property type="entry name" value="GroES-like_sf"/>
</dbReference>
<dbReference type="InterPro" id="IPR013149">
    <property type="entry name" value="ADH-like_C"/>
</dbReference>
<organism evidence="3 4">
    <name type="scientific">Polyrhizophydium stewartii</name>
    <dbReference type="NCBI Taxonomy" id="2732419"/>
    <lineage>
        <taxon>Eukaryota</taxon>
        <taxon>Fungi</taxon>
        <taxon>Fungi incertae sedis</taxon>
        <taxon>Chytridiomycota</taxon>
        <taxon>Chytridiomycota incertae sedis</taxon>
        <taxon>Chytridiomycetes</taxon>
        <taxon>Rhizophydiales</taxon>
        <taxon>Rhizophydiales incertae sedis</taxon>
        <taxon>Polyrhizophydium</taxon>
    </lineage>
</organism>
<dbReference type="Proteomes" id="UP001527925">
    <property type="component" value="Unassembled WGS sequence"/>
</dbReference>
<dbReference type="InterPro" id="IPR045010">
    <property type="entry name" value="MDR_fam"/>
</dbReference>
<evidence type="ECO:0000256" key="1">
    <source>
        <dbReference type="SAM" id="MobiDB-lite"/>
    </source>
</evidence>
<name>A0ABR4NJA8_9FUNG</name>
<evidence type="ECO:0000313" key="3">
    <source>
        <dbReference type="EMBL" id="KAL2919622.1"/>
    </source>
</evidence>
<feature type="compositionally biased region" description="Gly residues" evidence="1">
    <location>
        <begin position="9"/>
        <end position="18"/>
    </location>
</feature>
<evidence type="ECO:0000259" key="2">
    <source>
        <dbReference type="Pfam" id="PF00107"/>
    </source>
</evidence>
<dbReference type="EMBL" id="JADGIZ020000002">
    <property type="protein sequence ID" value="KAL2919622.1"/>
    <property type="molecule type" value="Genomic_DNA"/>
</dbReference>
<proteinExistence type="predicted"/>
<accession>A0ABR4NJA8</accession>
<feature type="region of interest" description="Disordered" evidence="1">
    <location>
        <begin position="8"/>
        <end position="37"/>
    </location>
</feature>
<sequence length="220" mass="23511">MLLRLDAGVAGGGGGGESGTSWQRGESGSGEHWSLGKPKWRLARHDKHAKERTALTVESNRLDGTDEKVALLKSQFGFDEAFNYKTVPSISEALGAAAPKGIDVYFDNVGGEHLDAALAHINVHGRIAACGMISGYNGQQYTFKNLTNIIGRQVKIEGFIIGGKLADPEFTARFGGEVGKWVLEGKLKYAEHVVEGIAKAPDAFVGLFKGDNTGKLIIKV</sequence>